<dbReference type="Proteomes" id="UP001153269">
    <property type="component" value="Unassembled WGS sequence"/>
</dbReference>
<comment type="caution">
    <text evidence="1">The sequence shown here is derived from an EMBL/GenBank/DDBJ whole genome shotgun (WGS) entry which is preliminary data.</text>
</comment>
<evidence type="ECO:0000313" key="2">
    <source>
        <dbReference type="Proteomes" id="UP001153269"/>
    </source>
</evidence>
<dbReference type="AlphaFoldDB" id="A0A9N7YFC3"/>
<gene>
    <name evidence="1" type="ORF">PLEPLA_LOCUS17413</name>
</gene>
<accession>A0A9N7YFC3</accession>
<organism evidence="1 2">
    <name type="scientific">Pleuronectes platessa</name>
    <name type="common">European plaice</name>
    <dbReference type="NCBI Taxonomy" id="8262"/>
    <lineage>
        <taxon>Eukaryota</taxon>
        <taxon>Metazoa</taxon>
        <taxon>Chordata</taxon>
        <taxon>Craniata</taxon>
        <taxon>Vertebrata</taxon>
        <taxon>Euteleostomi</taxon>
        <taxon>Actinopterygii</taxon>
        <taxon>Neopterygii</taxon>
        <taxon>Teleostei</taxon>
        <taxon>Neoteleostei</taxon>
        <taxon>Acanthomorphata</taxon>
        <taxon>Carangaria</taxon>
        <taxon>Pleuronectiformes</taxon>
        <taxon>Pleuronectoidei</taxon>
        <taxon>Pleuronectidae</taxon>
        <taxon>Pleuronectes</taxon>
    </lineage>
</organism>
<keyword evidence="2" id="KW-1185">Reference proteome</keyword>
<dbReference type="EMBL" id="CADEAL010001136">
    <property type="protein sequence ID" value="CAB1429435.1"/>
    <property type="molecule type" value="Genomic_DNA"/>
</dbReference>
<protein>
    <submittedName>
        <fullName evidence="1">Uncharacterized protein</fullName>
    </submittedName>
</protein>
<proteinExistence type="predicted"/>
<name>A0A9N7YFC3_PLEPL</name>
<reference evidence="1" key="1">
    <citation type="submission" date="2020-03" db="EMBL/GenBank/DDBJ databases">
        <authorList>
            <person name="Weist P."/>
        </authorList>
    </citation>
    <scope>NUCLEOTIDE SEQUENCE</scope>
</reference>
<sequence>MQAGLINLNDACSQQQILQCLIVQQKVSTWCGSITESHFYNSRKNNSATIITKYQENSSFQASRFRAGTALGSATSTATAISRWISICCSPCRLSTCWNKSSRFDKEVPDNTELPCVSLFGWLSGLEQ</sequence>
<evidence type="ECO:0000313" key="1">
    <source>
        <dbReference type="EMBL" id="CAB1429435.1"/>
    </source>
</evidence>